<keyword evidence="6 13" id="KW-0067">ATP-binding</keyword>
<evidence type="ECO:0000256" key="10">
    <source>
        <dbReference type="SAM" id="Phobius"/>
    </source>
</evidence>
<keyword evidence="14" id="KW-1185">Reference proteome</keyword>
<accession>H6LGD7</accession>
<dbReference type="Pfam" id="PF00005">
    <property type="entry name" value="ABC_tran"/>
    <property type="match status" value="1"/>
</dbReference>
<feature type="region of interest" description="Disordered" evidence="9">
    <location>
        <begin position="1"/>
        <end position="28"/>
    </location>
</feature>
<evidence type="ECO:0000256" key="5">
    <source>
        <dbReference type="ARBA" id="ARBA00022741"/>
    </source>
</evidence>
<dbReference type="STRING" id="931626.Awo_c02640"/>
<dbReference type="GO" id="GO:0015421">
    <property type="term" value="F:ABC-type oligopeptide transporter activity"/>
    <property type="evidence" value="ECO:0007669"/>
    <property type="project" value="TreeGrafter"/>
</dbReference>
<reference evidence="14" key="1">
    <citation type="submission" date="2011-07" db="EMBL/GenBank/DDBJ databases">
        <title>Complete genome sequence of Acetobacterium woodii.</title>
        <authorList>
            <person name="Poehlein A."/>
            <person name="Schmidt S."/>
            <person name="Kaster A.-K."/>
            <person name="Goenrich M."/>
            <person name="Vollmers J."/>
            <person name="Thuermer A."/>
            <person name="Gottschalk G."/>
            <person name="Thauer R.K."/>
            <person name="Daniel R."/>
            <person name="Mueller V."/>
        </authorList>
    </citation>
    <scope>NUCLEOTIDE SEQUENCE [LARGE SCALE GENOMIC DNA]</scope>
    <source>
        <strain evidence="14">ATCC 29683 / DSM 1030 / JCM 2381 / KCTC 1655 / WB1</strain>
    </source>
</reference>
<name>H6LGD7_ACEWD</name>
<evidence type="ECO:0000256" key="2">
    <source>
        <dbReference type="ARBA" id="ARBA00022448"/>
    </source>
</evidence>
<dbReference type="PANTHER" id="PTHR43394:SF1">
    <property type="entry name" value="ATP-BINDING CASSETTE SUB-FAMILY B MEMBER 10, MITOCHONDRIAL"/>
    <property type="match status" value="1"/>
</dbReference>
<dbReference type="EMBL" id="CP002987">
    <property type="protein sequence ID" value="AFA47073.1"/>
    <property type="molecule type" value="Genomic_DNA"/>
</dbReference>
<dbReference type="FunFam" id="1.20.1560.10:FF:000011">
    <property type="entry name" value="Multidrug ABC transporter ATP-binding protein"/>
    <property type="match status" value="1"/>
</dbReference>
<evidence type="ECO:0000313" key="13">
    <source>
        <dbReference type="EMBL" id="AFA47073.1"/>
    </source>
</evidence>
<feature type="compositionally biased region" description="Gly residues" evidence="9">
    <location>
        <begin position="15"/>
        <end position="25"/>
    </location>
</feature>
<dbReference type="SUPFAM" id="SSF52540">
    <property type="entry name" value="P-loop containing nucleoside triphosphate hydrolases"/>
    <property type="match status" value="1"/>
</dbReference>
<feature type="domain" description="ABC transmembrane type-1" evidence="12">
    <location>
        <begin position="55"/>
        <end position="348"/>
    </location>
</feature>
<evidence type="ECO:0000256" key="6">
    <source>
        <dbReference type="ARBA" id="ARBA00022840"/>
    </source>
</evidence>
<dbReference type="FunFam" id="3.40.50.300:FF:000287">
    <property type="entry name" value="Multidrug ABC transporter ATP-binding protein"/>
    <property type="match status" value="1"/>
</dbReference>
<dbReference type="PANTHER" id="PTHR43394">
    <property type="entry name" value="ATP-DEPENDENT PERMEASE MDL1, MITOCHONDRIAL"/>
    <property type="match status" value="1"/>
</dbReference>
<dbReference type="HOGENOM" id="CLU_000604_84_4_9"/>
<dbReference type="PROSITE" id="PS50929">
    <property type="entry name" value="ABC_TM1F"/>
    <property type="match status" value="1"/>
</dbReference>
<dbReference type="SUPFAM" id="SSF90123">
    <property type="entry name" value="ABC transporter transmembrane region"/>
    <property type="match status" value="1"/>
</dbReference>
<organism evidence="13 14">
    <name type="scientific">Acetobacterium woodii (strain ATCC 29683 / DSM 1030 / JCM 2381 / KCTC 1655 / WB1)</name>
    <dbReference type="NCBI Taxonomy" id="931626"/>
    <lineage>
        <taxon>Bacteria</taxon>
        <taxon>Bacillati</taxon>
        <taxon>Bacillota</taxon>
        <taxon>Clostridia</taxon>
        <taxon>Eubacteriales</taxon>
        <taxon>Eubacteriaceae</taxon>
        <taxon>Acetobacterium</taxon>
    </lineage>
</organism>
<dbReference type="Proteomes" id="UP000007177">
    <property type="component" value="Chromosome"/>
</dbReference>
<evidence type="ECO:0000259" key="11">
    <source>
        <dbReference type="PROSITE" id="PS50893"/>
    </source>
</evidence>
<dbReference type="GO" id="GO:0005524">
    <property type="term" value="F:ATP binding"/>
    <property type="evidence" value="ECO:0007669"/>
    <property type="project" value="UniProtKB-KW"/>
</dbReference>
<evidence type="ECO:0000256" key="1">
    <source>
        <dbReference type="ARBA" id="ARBA00004651"/>
    </source>
</evidence>
<gene>
    <name evidence="13" type="ordered locus">Awo_c02640</name>
</gene>
<feature type="transmembrane region" description="Helical" evidence="10">
    <location>
        <begin position="181"/>
        <end position="201"/>
    </location>
</feature>
<dbReference type="CDD" id="cd03254">
    <property type="entry name" value="ABCC_Glucan_exporter_like"/>
    <property type="match status" value="1"/>
</dbReference>
<dbReference type="CDD" id="cd18547">
    <property type="entry name" value="ABC_6TM_Tm288_like"/>
    <property type="match status" value="1"/>
</dbReference>
<dbReference type="GO" id="GO:0005886">
    <property type="term" value="C:plasma membrane"/>
    <property type="evidence" value="ECO:0007669"/>
    <property type="project" value="UniProtKB-SubCell"/>
</dbReference>
<dbReference type="RefSeq" id="WP_014354676.1">
    <property type="nucleotide sequence ID" value="NC_016894.1"/>
</dbReference>
<dbReference type="Pfam" id="PF00664">
    <property type="entry name" value="ABC_membrane"/>
    <property type="match status" value="1"/>
</dbReference>
<feature type="transmembrane region" description="Helical" evidence="10">
    <location>
        <begin position="207"/>
        <end position="224"/>
    </location>
</feature>
<dbReference type="GO" id="GO:0016887">
    <property type="term" value="F:ATP hydrolysis activity"/>
    <property type="evidence" value="ECO:0007669"/>
    <property type="project" value="InterPro"/>
</dbReference>
<dbReference type="Gene3D" id="1.20.1560.10">
    <property type="entry name" value="ABC transporter type 1, transmembrane domain"/>
    <property type="match status" value="1"/>
</dbReference>
<dbReference type="OrthoDB" id="9762778at2"/>
<proteinExistence type="predicted"/>
<feature type="transmembrane region" description="Helical" evidence="10">
    <location>
        <begin position="288"/>
        <end position="313"/>
    </location>
</feature>
<reference evidence="13 14" key="2">
    <citation type="journal article" date="2012" name="PLoS ONE">
        <title>An ancient pathway combining carbon dioxide fixation with the generation and utilization of a sodium ion gradient for ATP synthesis.</title>
        <authorList>
            <person name="Poehlein A."/>
            <person name="Schmidt S."/>
            <person name="Kaster A.K."/>
            <person name="Goenrich M."/>
            <person name="Vollmers J."/>
            <person name="Thurmer A."/>
            <person name="Bertsch J."/>
            <person name="Schuchmann K."/>
            <person name="Voigt B."/>
            <person name="Hecker M."/>
            <person name="Daniel R."/>
            <person name="Thauer R.K."/>
            <person name="Gottschalk G."/>
            <person name="Muller V."/>
        </authorList>
    </citation>
    <scope>NUCLEOTIDE SEQUENCE [LARGE SCALE GENOMIC DNA]</scope>
    <source>
        <strain evidence="14">ATCC 29683 / DSM 1030 / JCM 2381 / KCTC 1655 / WB1</strain>
    </source>
</reference>
<dbReference type="InterPro" id="IPR003439">
    <property type="entry name" value="ABC_transporter-like_ATP-bd"/>
</dbReference>
<evidence type="ECO:0000256" key="3">
    <source>
        <dbReference type="ARBA" id="ARBA00022475"/>
    </source>
</evidence>
<evidence type="ECO:0000256" key="4">
    <source>
        <dbReference type="ARBA" id="ARBA00022692"/>
    </source>
</evidence>
<dbReference type="AlphaFoldDB" id="H6LGD7"/>
<keyword evidence="2" id="KW-0813">Transport</keyword>
<dbReference type="PROSITE" id="PS50893">
    <property type="entry name" value="ABC_TRANSPORTER_2"/>
    <property type="match status" value="1"/>
</dbReference>
<comment type="subcellular location">
    <subcellularLocation>
        <location evidence="1">Cell membrane</location>
        <topology evidence="1">Multi-pass membrane protein</topology>
    </subcellularLocation>
</comment>
<dbReference type="InterPro" id="IPR036640">
    <property type="entry name" value="ABC1_TM_sf"/>
</dbReference>
<dbReference type="SMART" id="SM00382">
    <property type="entry name" value="AAA"/>
    <property type="match status" value="1"/>
</dbReference>
<dbReference type="InterPro" id="IPR011527">
    <property type="entry name" value="ABC1_TM_dom"/>
</dbReference>
<dbReference type="InterPro" id="IPR003593">
    <property type="entry name" value="AAA+_ATPase"/>
</dbReference>
<evidence type="ECO:0000313" key="14">
    <source>
        <dbReference type="Proteomes" id="UP000007177"/>
    </source>
</evidence>
<evidence type="ECO:0000256" key="7">
    <source>
        <dbReference type="ARBA" id="ARBA00022989"/>
    </source>
</evidence>
<feature type="domain" description="ABC transporter" evidence="11">
    <location>
        <begin position="382"/>
        <end position="616"/>
    </location>
</feature>
<dbReference type="eggNOG" id="COG1132">
    <property type="taxonomic scope" value="Bacteria"/>
</dbReference>
<evidence type="ECO:0000256" key="9">
    <source>
        <dbReference type="SAM" id="MobiDB-lite"/>
    </source>
</evidence>
<dbReference type="PROSITE" id="PS00211">
    <property type="entry name" value="ABC_TRANSPORTER_1"/>
    <property type="match status" value="1"/>
</dbReference>
<dbReference type="KEGG" id="awo:Awo_c02640"/>
<feature type="transmembrane region" description="Helical" evidence="10">
    <location>
        <begin position="52"/>
        <end position="70"/>
    </location>
</feature>
<keyword evidence="8 10" id="KW-0472">Membrane</keyword>
<keyword evidence="4 10" id="KW-0812">Transmembrane</keyword>
<dbReference type="InterPro" id="IPR027417">
    <property type="entry name" value="P-loop_NTPase"/>
</dbReference>
<keyword evidence="3" id="KW-1003">Cell membrane</keyword>
<evidence type="ECO:0000256" key="8">
    <source>
        <dbReference type="ARBA" id="ARBA00023136"/>
    </source>
</evidence>
<dbReference type="InterPro" id="IPR017871">
    <property type="entry name" value="ABC_transporter-like_CS"/>
</dbReference>
<dbReference type="InterPro" id="IPR039421">
    <property type="entry name" value="Type_1_exporter"/>
</dbReference>
<keyword evidence="7 10" id="KW-1133">Transmembrane helix</keyword>
<sequence>MSDQKNIQTPKRRPGGMGRGPGGPAGMMPGEKPKDFKGSLKKLALYLSVYKLRLFFVLIFAVASTIFMIVGPKILGKATTALFEGIMNMIANNGQGIDFNYIGQIILFLLGLYVISSIFSYIQGYIMTGVSMKVTYDLRRNIFAKINRLPFKYFDKTSYGEVLSFLTNDIETINQTLNQSITQIITSIATIIGILVMMLSISWQMTIVALLIVPTSFIIVVVIVKKSQPHFSEQQTYLGHINGHVEEMYSGHNVVKAFNGEQASFDTFDHYNDTLYSSAWKSQFLSGLMMPMMTFIGNIGYVAVCILGGYLAVNGRLSVGDIQAFIQYVRQFNQPIMQIANISNILQQTTAAAERVFTFLDEPEEIEESNTAFDLSKVSGRVDFDHVSFGYTPGKTIIKDFSAHIKEGQKIAIVGPTGAGKTTIVKLLMRFYDVESGAILVDGHNIKDFSRGDLRGFFGMVLQDTWLYNASIRDNIRYGRLDASDEEVEKAAVAAQVDYFVHTLPDGYNMFLNEEASNVSQGQKQLLTIARAILADPKVLILDEATSSVDTRTEVLIQKAMDNLMEGRTSFVIAHRLSTIKNADLILVMNEGDIVEQGNHDNLLAADGFYSKLYNSQFEKAEEEDLENELIQDLEDLIPNLN</sequence>
<protein>
    <submittedName>
        <fullName evidence="13">ABC transport system ATP-binding/permease protein</fullName>
    </submittedName>
</protein>
<keyword evidence="5" id="KW-0547">Nucleotide-binding</keyword>
<evidence type="ECO:0000259" key="12">
    <source>
        <dbReference type="PROSITE" id="PS50929"/>
    </source>
</evidence>
<feature type="transmembrane region" description="Helical" evidence="10">
    <location>
        <begin position="101"/>
        <end position="122"/>
    </location>
</feature>
<dbReference type="Gene3D" id="3.40.50.300">
    <property type="entry name" value="P-loop containing nucleotide triphosphate hydrolases"/>
    <property type="match status" value="1"/>
</dbReference>